<evidence type="ECO:0000313" key="2">
    <source>
        <dbReference type="Proteomes" id="UP000557749"/>
    </source>
</evidence>
<dbReference type="EMBL" id="JACERJ010000011">
    <property type="protein sequence ID" value="MBA5205503.1"/>
    <property type="molecule type" value="Genomic_DNA"/>
</dbReference>
<sequence length="222" mass="26124">MLTIGAFNDSKRKAFDFFMKAGVMGNFNVNANYSEGMASELRELSYTESWMKCIEKQWYDIQLEDLSLLVFKQDGYSFLMSPKNSLSYDEYVQEYFSEPEWADDEYSHLITQEFDNYIETQVSNRSVTPVRFDIDYPGFCEHTHPLYHFHFGLDNSSRIPTVKKLTPLSFSAFILRTFYPDKWKVFSMGNHIDSFVHAFKNGLESVPDEFWQGNQNNLFYFG</sequence>
<name>A0AAW3SXH0_9GAMM</name>
<protein>
    <submittedName>
        <fullName evidence="1">DUF2290 domain-containing protein</fullName>
    </submittedName>
</protein>
<dbReference type="AlphaFoldDB" id="A0AAW3SXH0"/>
<comment type="caution">
    <text evidence="1">The sequence shown here is derived from an EMBL/GenBank/DDBJ whole genome shotgun (WGS) entry which is preliminary data.</text>
</comment>
<evidence type="ECO:0000313" key="1">
    <source>
        <dbReference type="EMBL" id="MBA5205503.1"/>
    </source>
</evidence>
<organism evidence="1 2">
    <name type="scientific">Pectobacterium aroidearum</name>
    <dbReference type="NCBI Taxonomy" id="1201031"/>
    <lineage>
        <taxon>Bacteria</taxon>
        <taxon>Pseudomonadati</taxon>
        <taxon>Pseudomonadota</taxon>
        <taxon>Gammaproteobacteria</taxon>
        <taxon>Enterobacterales</taxon>
        <taxon>Pectobacteriaceae</taxon>
        <taxon>Pectobacterium</taxon>
    </lineage>
</organism>
<dbReference type="Proteomes" id="UP000557749">
    <property type="component" value="Unassembled WGS sequence"/>
</dbReference>
<dbReference type="InterPro" id="IPR018742">
    <property type="entry name" value="DUF2290"/>
</dbReference>
<dbReference type="Pfam" id="PF10053">
    <property type="entry name" value="DUF2290"/>
    <property type="match status" value="1"/>
</dbReference>
<accession>A0AAW3SXH0</accession>
<proteinExistence type="predicted"/>
<gene>
    <name evidence="1" type="ORF">H2Y57_17655</name>
</gene>
<reference evidence="1 2" key="1">
    <citation type="submission" date="2020-07" db="EMBL/GenBank/DDBJ databases">
        <title>Characterization of Pectobacterium aroidearum strains causing soft rot on Amorphophallus konjac.</title>
        <authorList>
            <person name="Xie H."/>
        </authorList>
    </citation>
    <scope>NUCLEOTIDE SEQUENCE [LARGE SCALE GENOMIC DNA]</scope>
    <source>
        <strain evidence="1 2">MY7</strain>
    </source>
</reference>
<dbReference type="RefSeq" id="WP_181845810.1">
    <property type="nucleotide sequence ID" value="NZ_JACERJ010000011.1"/>
</dbReference>